<dbReference type="InterPro" id="IPR013154">
    <property type="entry name" value="ADH-like_N"/>
</dbReference>
<dbReference type="GO" id="GO:0016491">
    <property type="term" value="F:oxidoreductase activity"/>
    <property type="evidence" value="ECO:0007669"/>
    <property type="project" value="UniProtKB-KW"/>
</dbReference>
<reference evidence="7 8" key="1">
    <citation type="submission" date="2007-08" db="EMBL/GenBank/DDBJ databases">
        <title>Complete sequence of Roseiflexus castenholzii DSM 13941.</title>
        <authorList>
            <consortium name="US DOE Joint Genome Institute"/>
            <person name="Copeland A."/>
            <person name="Lucas S."/>
            <person name="Lapidus A."/>
            <person name="Barry K."/>
            <person name="Glavina del Rio T."/>
            <person name="Dalin E."/>
            <person name="Tice H."/>
            <person name="Pitluck S."/>
            <person name="Thompson L.S."/>
            <person name="Brettin T."/>
            <person name="Bruce D."/>
            <person name="Detter J.C."/>
            <person name="Han C."/>
            <person name="Tapia R."/>
            <person name="Schmutz J."/>
            <person name="Larimer F."/>
            <person name="Land M."/>
            <person name="Hauser L."/>
            <person name="Kyrpides N."/>
            <person name="Mikhailova N."/>
            <person name="Bryant D.A."/>
            <person name="Hanada S."/>
            <person name="Tsukatani Y."/>
            <person name="Richardson P."/>
        </authorList>
    </citation>
    <scope>NUCLEOTIDE SEQUENCE [LARGE SCALE GENOMIC DNA]</scope>
    <source>
        <strain evidence="8">DSM 13941 / HLO8</strain>
    </source>
</reference>
<dbReference type="Pfam" id="PF08240">
    <property type="entry name" value="ADH_N"/>
    <property type="match status" value="1"/>
</dbReference>
<evidence type="ECO:0000256" key="4">
    <source>
        <dbReference type="ARBA" id="ARBA00023002"/>
    </source>
</evidence>
<evidence type="ECO:0000259" key="5">
    <source>
        <dbReference type="Pfam" id="PF08240"/>
    </source>
</evidence>
<evidence type="ECO:0000313" key="7">
    <source>
        <dbReference type="EMBL" id="ABU58667.1"/>
    </source>
</evidence>
<dbReference type="PROSITE" id="PS00059">
    <property type="entry name" value="ADH_ZINC"/>
    <property type="match status" value="1"/>
</dbReference>
<sequence>MDALAVQPGSAGIRLVQRPQPEITRPDEVLVRIIRVGICGTDREIVSGGRAKASDHATDLVIGHEMFGRVEAVGSAVQRVHVGDFAVFTVRRGCKQCLPCLMNRPDMCRTGNYRERGIWGLDGYQTELVLDTEAYVVKVPAELEAVGVLLEPLSVAEKAIDEAIRIQQARLPDAPATPNWLFGRRCLVAGIGPIGLLAALALRLRGAEVYGLDIVDASTTRPRWLATIGGHYLDGRTVPPGQIAQIAGMMDLILEATGVPAIEFNLLDALAPDGMYVLTGIPGGDRPLQVAGAELMRRLVLNNQVMVGSVNAARDHFQLAVDDLLQAHYRWGPILNDLISHRYPYTAFPDAFQQHDPHDIKIVLEWEQSQ</sequence>
<keyword evidence="2" id="KW-0479">Metal-binding</keyword>
<dbReference type="SUPFAM" id="SSF50129">
    <property type="entry name" value="GroES-like"/>
    <property type="match status" value="1"/>
</dbReference>
<comment type="cofactor">
    <cofactor evidence="1">
        <name>Zn(2+)</name>
        <dbReference type="ChEBI" id="CHEBI:29105"/>
    </cofactor>
</comment>
<evidence type="ECO:0000256" key="2">
    <source>
        <dbReference type="ARBA" id="ARBA00022723"/>
    </source>
</evidence>
<dbReference type="GO" id="GO:0008270">
    <property type="term" value="F:zinc ion binding"/>
    <property type="evidence" value="ECO:0007669"/>
    <property type="project" value="InterPro"/>
</dbReference>
<gene>
    <name evidence="7" type="ordered locus">Rcas_2591</name>
</gene>
<dbReference type="Gene3D" id="3.90.180.10">
    <property type="entry name" value="Medium-chain alcohol dehydrogenases, catalytic domain"/>
    <property type="match status" value="1"/>
</dbReference>
<dbReference type="eggNOG" id="COG1063">
    <property type="taxonomic scope" value="Bacteria"/>
</dbReference>
<evidence type="ECO:0000256" key="1">
    <source>
        <dbReference type="ARBA" id="ARBA00001947"/>
    </source>
</evidence>
<dbReference type="OrthoDB" id="9809185at2"/>
<evidence type="ECO:0000313" key="8">
    <source>
        <dbReference type="Proteomes" id="UP000000263"/>
    </source>
</evidence>
<dbReference type="EMBL" id="CP000804">
    <property type="protein sequence ID" value="ABU58667.1"/>
    <property type="molecule type" value="Genomic_DNA"/>
</dbReference>
<dbReference type="RefSeq" id="WP_012121091.1">
    <property type="nucleotide sequence ID" value="NC_009767.1"/>
</dbReference>
<accession>A7NMA5</accession>
<name>A7NMA5_ROSCS</name>
<proteinExistence type="predicted"/>
<evidence type="ECO:0000256" key="3">
    <source>
        <dbReference type="ARBA" id="ARBA00022833"/>
    </source>
</evidence>
<dbReference type="SUPFAM" id="SSF51735">
    <property type="entry name" value="NAD(P)-binding Rossmann-fold domains"/>
    <property type="match status" value="1"/>
</dbReference>
<dbReference type="Pfam" id="PF16912">
    <property type="entry name" value="Glu_dehyd_C"/>
    <property type="match status" value="1"/>
</dbReference>
<dbReference type="PANTHER" id="PTHR43189">
    <property type="entry name" value="ZINC-TYPE ALCOHOL DEHYDROGENASE-LIKE PROTEIN C1198.01-RELATED"/>
    <property type="match status" value="1"/>
</dbReference>
<dbReference type="Gene3D" id="3.40.50.720">
    <property type="entry name" value="NAD(P)-binding Rossmann-like Domain"/>
    <property type="match status" value="1"/>
</dbReference>
<keyword evidence="8" id="KW-1185">Reference proteome</keyword>
<feature type="domain" description="Glucose dehydrogenase C-terminal" evidence="6">
    <location>
        <begin position="145"/>
        <end position="365"/>
    </location>
</feature>
<dbReference type="CDD" id="cd08230">
    <property type="entry name" value="glucose_DH"/>
    <property type="match status" value="1"/>
</dbReference>
<organism evidence="7 8">
    <name type="scientific">Roseiflexus castenholzii (strain DSM 13941 / HLO8)</name>
    <dbReference type="NCBI Taxonomy" id="383372"/>
    <lineage>
        <taxon>Bacteria</taxon>
        <taxon>Bacillati</taxon>
        <taxon>Chloroflexota</taxon>
        <taxon>Chloroflexia</taxon>
        <taxon>Chloroflexales</taxon>
        <taxon>Roseiflexineae</taxon>
        <taxon>Roseiflexaceae</taxon>
        <taxon>Roseiflexus</taxon>
    </lineage>
</organism>
<dbReference type="HOGENOM" id="CLU_026673_1_0_0"/>
<dbReference type="KEGG" id="rca:Rcas_2591"/>
<protein>
    <submittedName>
        <fullName evidence="7">Alcohol dehydrogenase GroES domain protein</fullName>
    </submittedName>
</protein>
<keyword evidence="4" id="KW-0560">Oxidoreductase</keyword>
<dbReference type="InterPro" id="IPR036291">
    <property type="entry name" value="NAD(P)-bd_dom_sf"/>
</dbReference>
<keyword evidence="3" id="KW-0862">Zinc</keyword>
<feature type="domain" description="Alcohol dehydrogenase-like N-terminal" evidence="5">
    <location>
        <begin position="26"/>
        <end position="140"/>
    </location>
</feature>
<dbReference type="AlphaFoldDB" id="A7NMA5"/>
<dbReference type="InterPro" id="IPR031640">
    <property type="entry name" value="Glu_dehyd_C"/>
</dbReference>
<dbReference type="STRING" id="383372.Rcas_2591"/>
<evidence type="ECO:0000259" key="6">
    <source>
        <dbReference type="Pfam" id="PF16912"/>
    </source>
</evidence>
<dbReference type="Proteomes" id="UP000000263">
    <property type="component" value="Chromosome"/>
</dbReference>
<dbReference type="InterPro" id="IPR002328">
    <property type="entry name" value="ADH_Zn_CS"/>
</dbReference>
<dbReference type="PANTHER" id="PTHR43189:SF2">
    <property type="entry name" value="GLUCOSE 1-DEHYDROGENASE"/>
    <property type="match status" value="1"/>
</dbReference>
<dbReference type="InterPro" id="IPR011032">
    <property type="entry name" value="GroES-like_sf"/>
</dbReference>